<organism evidence="1">
    <name type="scientific">Lichtheimia ramosa</name>
    <dbReference type="NCBI Taxonomy" id="688394"/>
    <lineage>
        <taxon>Eukaryota</taxon>
        <taxon>Fungi</taxon>
        <taxon>Fungi incertae sedis</taxon>
        <taxon>Mucoromycota</taxon>
        <taxon>Mucoromycotina</taxon>
        <taxon>Mucoromycetes</taxon>
        <taxon>Mucorales</taxon>
        <taxon>Lichtheimiaceae</taxon>
        <taxon>Lichtheimia</taxon>
    </lineage>
</organism>
<proteinExistence type="predicted"/>
<sequence>MDCSDPCTVSAGSKMQLHWSDAPPGKLEAMLGWRNSKTRGISIIDVTAMDPVDGTVGSATANIYSLAPPGDYYYWQFYPENNNSEQRTLGPFTITGGDTNVSLINKPSTWQVELFCFAPCVGGSTPAYSGDWLRLHLSNTPSDIGNVDVSIYWGDNYVTALLLDEPVNETMYVLLPWDDKAPPGGSYHITIDESEFGHGYITTSLPFELSNEVITSNPKYTPPPNQQILGHVDHVPEHLKAKPQQEGNAATIRTTIWPLLIVACVAMLLIDKQ</sequence>
<protein>
    <submittedName>
        <fullName evidence="1">Uncharacterized protein</fullName>
    </submittedName>
</protein>
<dbReference type="AlphaFoldDB" id="A0A077WU01"/>
<accession>A0A077WU01</accession>
<reference evidence="1" key="1">
    <citation type="journal article" date="2014" name="Genome Announc.">
        <title>De novo whole-genome sequence and genome annotation of Lichtheimia ramosa.</title>
        <authorList>
            <person name="Linde J."/>
            <person name="Schwartze V."/>
            <person name="Binder U."/>
            <person name="Lass-Florl C."/>
            <person name="Voigt K."/>
            <person name="Horn F."/>
        </authorList>
    </citation>
    <scope>NUCLEOTIDE SEQUENCE</scope>
    <source>
        <strain evidence="1">JMRC FSU:6197</strain>
    </source>
</reference>
<name>A0A077WU01_9FUNG</name>
<dbReference type="EMBL" id="LK023346">
    <property type="protein sequence ID" value="CDS11066.1"/>
    <property type="molecule type" value="Genomic_DNA"/>
</dbReference>
<gene>
    <name evidence="1" type="ORF">LRAMOSA03330</name>
</gene>
<dbReference type="OrthoDB" id="2272092at2759"/>
<evidence type="ECO:0000313" key="1">
    <source>
        <dbReference type="EMBL" id="CDS11066.1"/>
    </source>
</evidence>